<comment type="caution">
    <text evidence="1">The sequence shown here is derived from an EMBL/GenBank/DDBJ whole genome shotgun (WGS) entry which is preliminary data.</text>
</comment>
<dbReference type="Proteomes" id="UP001527925">
    <property type="component" value="Unassembled WGS sequence"/>
</dbReference>
<proteinExistence type="predicted"/>
<evidence type="ECO:0000313" key="1">
    <source>
        <dbReference type="EMBL" id="KAL2913698.1"/>
    </source>
</evidence>
<organism evidence="1 2">
    <name type="scientific">Polyrhizophydium stewartii</name>
    <dbReference type="NCBI Taxonomy" id="2732419"/>
    <lineage>
        <taxon>Eukaryota</taxon>
        <taxon>Fungi</taxon>
        <taxon>Fungi incertae sedis</taxon>
        <taxon>Chytridiomycota</taxon>
        <taxon>Chytridiomycota incertae sedis</taxon>
        <taxon>Chytridiomycetes</taxon>
        <taxon>Rhizophydiales</taxon>
        <taxon>Rhizophydiales incertae sedis</taxon>
        <taxon>Polyrhizophydium</taxon>
    </lineage>
</organism>
<sequence>MSATTPWRFAGCRDVVDMLEQLPTELDNVIMRRAGALARFRLNRLPQPLSLETVILLWCECVMDDDVDALPSLPVLKDSVPGFVFLARSGAMVEALGQAGFEVKYARSDVGPHHVSVLVSRCPDVARQLLPYFEREFPERHSKHRQSGLLAVAAAAAGDLVRLEALLDVSPNKKRSAEFLHTVACCISAASLVGHRHVARRLMADFPAKASILDAIDSGDREFFEEALSRLPPKDIRDYDVVLALERCNNEFARQIIEHRKSSPDYKADNVIGMCIRHGNVEVLRAIATSNALRSARIGQEIVEAAEYGYLDILKAVFDAKGSVPNKPAVLGAAVKGGWVDSVHWLVNLPAKATKSKAATAAAAAAAAPQGPTTMLDVLLKAPADARTPDIADSFAEQGNLAMLNQLLDHGFTCMDKAVGLAAENGHLAVVEALYARGIKCTPNAMDRAVRNGHLAVVEALHARGVGCSPDAIRWAVLNNHLDVIKFLFSHGSDCTHHAIESLQYCKNSELSRFVLDNCSDEVFVKSLRSITEFKWSEIAKMSHADIDPAACDCRLLLRDRVAQAAGEGGDLEMAKLLAKHLQEPQWTVMSEAARASKRAKLLAWIESSRSFVV</sequence>
<name>A0ABR4N2L1_9FUNG</name>
<gene>
    <name evidence="1" type="ORF">HK105_206858</name>
</gene>
<dbReference type="SMART" id="SM00248">
    <property type="entry name" value="ANK"/>
    <property type="match status" value="3"/>
</dbReference>
<dbReference type="SUPFAM" id="SSF48403">
    <property type="entry name" value="Ankyrin repeat"/>
    <property type="match status" value="1"/>
</dbReference>
<dbReference type="InterPro" id="IPR052050">
    <property type="entry name" value="SecEffector_AnkRepeat"/>
</dbReference>
<protein>
    <recommendedName>
        <fullName evidence="3">Ankyrin repeat protein</fullName>
    </recommendedName>
</protein>
<dbReference type="InterPro" id="IPR002110">
    <property type="entry name" value="Ankyrin_rpt"/>
</dbReference>
<dbReference type="PANTHER" id="PTHR46586:SF3">
    <property type="entry name" value="ANKYRIN REPEAT-CONTAINING PROTEIN"/>
    <property type="match status" value="1"/>
</dbReference>
<dbReference type="InterPro" id="IPR036770">
    <property type="entry name" value="Ankyrin_rpt-contain_sf"/>
</dbReference>
<dbReference type="PANTHER" id="PTHR46586">
    <property type="entry name" value="ANKYRIN REPEAT-CONTAINING PROTEIN"/>
    <property type="match status" value="1"/>
</dbReference>
<keyword evidence="2" id="KW-1185">Reference proteome</keyword>
<evidence type="ECO:0000313" key="2">
    <source>
        <dbReference type="Proteomes" id="UP001527925"/>
    </source>
</evidence>
<reference evidence="1 2" key="1">
    <citation type="submission" date="2023-09" db="EMBL/GenBank/DDBJ databases">
        <title>Pangenome analysis of Batrachochytrium dendrobatidis and related Chytrids.</title>
        <authorList>
            <person name="Yacoub M.N."/>
            <person name="Stajich J.E."/>
            <person name="James T.Y."/>
        </authorList>
    </citation>
    <scope>NUCLEOTIDE SEQUENCE [LARGE SCALE GENOMIC DNA]</scope>
    <source>
        <strain evidence="1 2">JEL0888</strain>
    </source>
</reference>
<dbReference type="Gene3D" id="1.25.40.20">
    <property type="entry name" value="Ankyrin repeat-containing domain"/>
    <property type="match status" value="2"/>
</dbReference>
<dbReference type="EMBL" id="JADGIZ020000043">
    <property type="protein sequence ID" value="KAL2913698.1"/>
    <property type="molecule type" value="Genomic_DNA"/>
</dbReference>
<evidence type="ECO:0008006" key="3">
    <source>
        <dbReference type="Google" id="ProtNLM"/>
    </source>
</evidence>
<accession>A0ABR4N2L1</accession>